<keyword evidence="3" id="KW-0479">Metal-binding</keyword>
<evidence type="ECO:0000256" key="2">
    <source>
        <dbReference type="ARBA" id="ARBA00022722"/>
    </source>
</evidence>
<dbReference type="OrthoDB" id="9811788at2"/>
<name>A0A2P7S877_9HYPH</name>
<evidence type="ECO:0000313" key="7">
    <source>
        <dbReference type="EMBL" id="PSJ58698.1"/>
    </source>
</evidence>
<dbReference type="Gene3D" id="3.40.50.1010">
    <property type="entry name" value="5'-nuclease"/>
    <property type="match status" value="1"/>
</dbReference>
<dbReference type="InterPro" id="IPR029060">
    <property type="entry name" value="PIN-like_dom_sf"/>
</dbReference>
<evidence type="ECO:0000259" key="6">
    <source>
        <dbReference type="Pfam" id="PF01850"/>
    </source>
</evidence>
<dbReference type="CDD" id="cd18760">
    <property type="entry name" value="PIN_MtVapC3-like"/>
    <property type="match status" value="1"/>
</dbReference>
<dbReference type="GO" id="GO:0004540">
    <property type="term" value="F:RNA nuclease activity"/>
    <property type="evidence" value="ECO:0007669"/>
    <property type="project" value="TreeGrafter"/>
</dbReference>
<dbReference type="SUPFAM" id="SSF88723">
    <property type="entry name" value="PIN domain-like"/>
    <property type="match status" value="1"/>
</dbReference>
<dbReference type="Proteomes" id="UP000241229">
    <property type="component" value="Unassembled WGS sequence"/>
</dbReference>
<dbReference type="AlphaFoldDB" id="A0A2P7S877"/>
<dbReference type="PANTHER" id="PTHR42740:SF1">
    <property type="entry name" value="RIBONUCLEASE VAPC3"/>
    <property type="match status" value="1"/>
</dbReference>
<sequence>MIAVDSSVWIDNLRNLDTQQVKKLAAIANPYEILVGDIVLLDVLRGLRDEQQASLVENEMRQYRIVPMLDGLLAVKAAANYRYLRAMGVTIRKSADLIIGTFCIERGHVLLHADRDFDAMQKHLGLRIY</sequence>
<accession>A0A2P7S877</accession>
<dbReference type="PANTHER" id="PTHR42740">
    <property type="entry name" value="RIBONUCLEASE VAPC3"/>
    <property type="match status" value="1"/>
</dbReference>
<comment type="caution">
    <text evidence="7">The sequence shown here is derived from an EMBL/GenBank/DDBJ whole genome shotgun (WGS) entry which is preliminary data.</text>
</comment>
<feature type="domain" description="PIN" evidence="6">
    <location>
        <begin position="2"/>
        <end position="121"/>
    </location>
</feature>
<keyword evidence="5" id="KW-0460">Magnesium</keyword>
<dbReference type="Pfam" id="PF01850">
    <property type="entry name" value="PIN"/>
    <property type="match status" value="1"/>
</dbReference>
<keyword evidence="8" id="KW-1185">Reference proteome</keyword>
<dbReference type="GO" id="GO:0016787">
    <property type="term" value="F:hydrolase activity"/>
    <property type="evidence" value="ECO:0007669"/>
    <property type="project" value="UniProtKB-KW"/>
</dbReference>
<gene>
    <name evidence="7" type="ORF">C7I84_14535</name>
</gene>
<protein>
    <submittedName>
        <fullName evidence="7">VapC toxin family PIN domain ribonuclease</fullName>
    </submittedName>
</protein>
<organism evidence="7 8">
    <name type="scientific">Kumtagia ephedrae</name>
    <dbReference type="NCBI Taxonomy" id="2116701"/>
    <lineage>
        <taxon>Bacteria</taxon>
        <taxon>Pseudomonadati</taxon>
        <taxon>Pseudomonadota</taxon>
        <taxon>Alphaproteobacteria</taxon>
        <taxon>Hyphomicrobiales</taxon>
        <taxon>Phyllobacteriaceae</taxon>
        <taxon>Kumtagia</taxon>
    </lineage>
</organism>
<dbReference type="RefSeq" id="WP_106772924.1">
    <property type="nucleotide sequence ID" value="NZ_PXYK01000013.1"/>
</dbReference>
<reference evidence="7 8" key="1">
    <citation type="submission" date="2018-03" db="EMBL/GenBank/DDBJ databases">
        <title>The draft genome of Mesorhizobium sp. 6GN-30.</title>
        <authorList>
            <person name="Liu L."/>
            <person name="Li L."/>
            <person name="Wang T."/>
            <person name="Zhang X."/>
            <person name="Liang L."/>
        </authorList>
    </citation>
    <scope>NUCLEOTIDE SEQUENCE [LARGE SCALE GENOMIC DNA]</scope>
    <source>
        <strain evidence="7 8">6GN30</strain>
    </source>
</reference>
<evidence type="ECO:0000313" key="8">
    <source>
        <dbReference type="Proteomes" id="UP000241229"/>
    </source>
</evidence>
<dbReference type="InterPro" id="IPR051749">
    <property type="entry name" value="PINc/VapC_TA_RNase"/>
</dbReference>
<dbReference type="EMBL" id="PXYK01000013">
    <property type="protein sequence ID" value="PSJ58698.1"/>
    <property type="molecule type" value="Genomic_DNA"/>
</dbReference>
<dbReference type="InterPro" id="IPR002716">
    <property type="entry name" value="PIN_dom"/>
</dbReference>
<evidence type="ECO:0000256" key="4">
    <source>
        <dbReference type="ARBA" id="ARBA00022801"/>
    </source>
</evidence>
<keyword evidence="4" id="KW-0378">Hydrolase</keyword>
<keyword evidence="2" id="KW-0540">Nuclease</keyword>
<evidence type="ECO:0000256" key="5">
    <source>
        <dbReference type="ARBA" id="ARBA00022842"/>
    </source>
</evidence>
<evidence type="ECO:0000256" key="1">
    <source>
        <dbReference type="ARBA" id="ARBA00022649"/>
    </source>
</evidence>
<dbReference type="GO" id="GO:0046872">
    <property type="term" value="F:metal ion binding"/>
    <property type="evidence" value="ECO:0007669"/>
    <property type="project" value="UniProtKB-KW"/>
</dbReference>
<proteinExistence type="predicted"/>
<keyword evidence="1" id="KW-1277">Toxin-antitoxin system</keyword>
<evidence type="ECO:0000256" key="3">
    <source>
        <dbReference type="ARBA" id="ARBA00022723"/>
    </source>
</evidence>